<dbReference type="InterPro" id="IPR000847">
    <property type="entry name" value="LysR_HTH_N"/>
</dbReference>
<organism evidence="6 7">
    <name type="scientific">Streptomyces lichenis</name>
    <dbReference type="NCBI Taxonomy" id="2306967"/>
    <lineage>
        <taxon>Bacteria</taxon>
        <taxon>Bacillati</taxon>
        <taxon>Actinomycetota</taxon>
        <taxon>Actinomycetes</taxon>
        <taxon>Kitasatosporales</taxon>
        <taxon>Streptomycetaceae</taxon>
        <taxon>Streptomyces</taxon>
    </lineage>
</organism>
<dbReference type="InterPro" id="IPR036388">
    <property type="entry name" value="WH-like_DNA-bd_sf"/>
</dbReference>
<dbReference type="Pfam" id="PF03466">
    <property type="entry name" value="LysR_substrate"/>
    <property type="match status" value="1"/>
</dbReference>
<evidence type="ECO:0000313" key="7">
    <source>
        <dbReference type="Proteomes" id="UP001522868"/>
    </source>
</evidence>
<name>A0ABT0I606_9ACTN</name>
<feature type="domain" description="HTH lysR-type" evidence="5">
    <location>
        <begin position="3"/>
        <end position="60"/>
    </location>
</feature>
<reference evidence="6 7" key="1">
    <citation type="submission" date="2022-04" db="EMBL/GenBank/DDBJ databases">
        <title>Streptomyces sp. nov. LCR6-01 isolated from Lichen of Dirinaria sp.</title>
        <authorList>
            <person name="Kanchanasin P."/>
            <person name="Tanasupawat S."/>
            <person name="Phongsopitanun W."/>
        </authorList>
    </citation>
    <scope>NUCLEOTIDE SEQUENCE [LARGE SCALE GENOMIC DNA]</scope>
    <source>
        <strain evidence="6 7">LCR6-01</strain>
    </source>
</reference>
<dbReference type="RefSeq" id="WP_248631966.1">
    <property type="nucleotide sequence ID" value="NZ_JALPTH010000003.1"/>
</dbReference>
<evidence type="ECO:0000256" key="2">
    <source>
        <dbReference type="ARBA" id="ARBA00023015"/>
    </source>
</evidence>
<evidence type="ECO:0000256" key="1">
    <source>
        <dbReference type="ARBA" id="ARBA00009437"/>
    </source>
</evidence>
<keyword evidence="7" id="KW-1185">Reference proteome</keyword>
<dbReference type="SUPFAM" id="SSF53850">
    <property type="entry name" value="Periplasmic binding protein-like II"/>
    <property type="match status" value="1"/>
</dbReference>
<comment type="caution">
    <text evidence="6">The sequence shown here is derived from an EMBL/GenBank/DDBJ whole genome shotgun (WGS) entry which is preliminary data.</text>
</comment>
<dbReference type="PANTHER" id="PTHR30346:SF30">
    <property type="entry name" value="SMALL NEUTRAL PROTEASE REGULATORY PROTEIN"/>
    <property type="match status" value="1"/>
</dbReference>
<proteinExistence type="inferred from homology"/>
<accession>A0ABT0I606</accession>
<keyword evidence="4" id="KW-0804">Transcription</keyword>
<dbReference type="SUPFAM" id="SSF46785">
    <property type="entry name" value="Winged helix' DNA-binding domain"/>
    <property type="match status" value="1"/>
</dbReference>
<dbReference type="InterPro" id="IPR005119">
    <property type="entry name" value="LysR_subst-bd"/>
</dbReference>
<dbReference type="EMBL" id="JALPTH010000003">
    <property type="protein sequence ID" value="MCK8676756.1"/>
    <property type="molecule type" value="Genomic_DNA"/>
</dbReference>
<dbReference type="Pfam" id="PF00126">
    <property type="entry name" value="HTH_1"/>
    <property type="match status" value="1"/>
</dbReference>
<sequence>MSLELRQLRVVKAIADEGSLTLAAQRLGMAQPSVSQALAQAERAAGGALFRRGSRGALPTPLGEVVVGHARSVLDAVERMTAAVARHREDDWPAAVRIGCAPGLLVAHLSVAVPLVAGSDVQITTAAGTAGHLAALAAGRTDAALVTHFPLPEEAAGPGDLAEGELCGAVVAVEPLFAGVCAGHRLAARPEADLAELAGERWCLPPGSDEDLGAQLAEACRRAGHPVAVRGTEYAEALELVREGRAVLPMMPGSRPAPGLVLLPLRGEPLTMATVLYWRPGGPLPEEWIRSLWEHLVRAQREIIEAAPAYRAWLAGHPDWRTTPPGPAAGHRPRG</sequence>
<dbReference type="PROSITE" id="PS50931">
    <property type="entry name" value="HTH_LYSR"/>
    <property type="match status" value="1"/>
</dbReference>
<keyword evidence="2" id="KW-0805">Transcription regulation</keyword>
<dbReference type="PANTHER" id="PTHR30346">
    <property type="entry name" value="TRANSCRIPTIONAL DUAL REGULATOR HCAR-RELATED"/>
    <property type="match status" value="1"/>
</dbReference>
<evidence type="ECO:0000259" key="5">
    <source>
        <dbReference type="PROSITE" id="PS50931"/>
    </source>
</evidence>
<dbReference type="Proteomes" id="UP001522868">
    <property type="component" value="Unassembled WGS sequence"/>
</dbReference>
<protein>
    <submittedName>
        <fullName evidence="6">LysR family transcriptional regulator</fullName>
    </submittedName>
</protein>
<dbReference type="InterPro" id="IPR036390">
    <property type="entry name" value="WH_DNA-bd_sf"/>
</dbReference>
<gene>
    <name evidence="6" type="ORF">M1O15_04970</name>
</gene>
<evidence type="ECO:0000256" key="3">
    <source>
        <dbReference type="ARBA" id="ARBA00023125"/>
    </source>
</evidence>
<dbReference type="Gene3D" id="3.40.190.10">
    <property type="entry name" value="Periplasmic binding protein-like II"/>
    <property type="match status" value="2"/>
</dbReference>
<evidence type="ECO:0000256" key="4">
    <source>
        <dbReference type="ARBA" id="ARBA00023163"/>
    </source>
</evidence>
<dbReference type="Gene3D" id="1.10.10.10">
    <property type="entry name" value="Winged helix-like DNA-binding domain superfamily/Winged helix DNA-binding domain"/>
    <property type="match status" value="1"/>
</dbReference>
<comment type="similarity">
    <text evidence="1">Belongs to the LysR transcriptional regulatory family.</text>
</comment>
<keyword evidence="3" id="KW-0238">DNA-binding</keyword>
<evidence type="ECO:0000313" key="6">
    <source>
        <dbReference type="EMBL" id="MCK8676756.1"/>
    </source>
</evidence>